<protein>
    <submittedName>
        <fullName evidence="2">Uncharacterized protein</fullName>
    </submittedName>
</protein>
<gene>
    <name evidence="2" type="ORF">MCHLO_03215</name>
</gene>
<dbReference type="EMBL" id="DF841649">
    <property type="protein sequence ID" value="GAT45650.1"/>
    <property type="molecule type" value="Genomic_DNA"/>
</dbReference>
<sequence>MSQQPHLKPSSFSSPSPPNLQNPRFAPETPAWALYHECGSECAPSHRPGSLLEQQDPPNCLRHEQRNCFALAIAVTTKNDATQKYTFNPALDACQM</sequence>
<evidence type="ECO:0000256" key="1">
    <source>
        <dbReference type="SAM" id="MobiDB-lite"/>
    </source>
</evidence>
<proteinExistence type="predicted"/>
<dbReference type="Proteomes" id="UP000815677">
    <property type="component" value="Unassembled WGS sequence"/>
</dbReference>
<accession>A0ABQ0L3B5</accession>
<evidence type="ECO:0000313" key="2">
    <source>
        <dbReference type="EMBL" id="GAT45650.1"/>
    </source>
</evidence>
<name>A0ABQ0L3B5_MYCCL</name>
<organism evidence="2 3">
    <name type="scientific">Mycena chlorophos</name>
    <name type="common">Agaric fungus</name>
    <name type="synonym">Agaricus chlorophos</name>
    <dbReference type="NCBI Taxonomy" id="658473"/>
    <lineage>
        <taxon>Eukaryota</taxon>
        <taxon>Fungi</taxon>
        <taxon>Dikarya</taxon>
        <taxon>Basidiomycota</taxon>
        <taxon>Agaricomycotina</taxon>
        <taxon>Agaricomycetes</taxon>
        <taxon>Agaricomycetidae</taxon>
        <taxon>Agaricales</taxon>
        <taxon>Marasmiineae</taxon>
        <taxon>Mycenaceae</taxon>
        <taxon>Mycena</taxon>
    </lineage>
</organism>
<feature type="region of interest" description="Disordered" evidence="1">
    <location>
        <begin position="1"/>
        <end position="26"/>
    </location>
</feature>
<evidence type="ECO:0000313" key="3">
    <source>
        <dbReference type="Proteomes" id="UP000815677"/>
    </source>
</evidence>
<keyword evidence="3" id="KW-1185">Reference proteome</keyword>
<reference evidence="2" key="1">
    <citation type="submission" date="2014-09" db="EMBL/GenBank/DDBJ databases">
        <title>Genome sequence of the luminous mushroom Mycena chlorophos for searching fungal bioluminescence genes.</title>
        <authorList>
            <person name="Tanaka Y."/>
            <person name="Kasuga D."/>
            <person name="Oba Y."/>
            <person name="Hase S."/>
            <person name="Sato K."/>
            <person name="Oba Y."/>
            <person name="Sakakibara Y."/>
        </authorList>
    </citation>
    <scope>NUCLEOTIDE SEQUENCE</scope>
</reference>